<dbReference type="InterPro" id="IPR036259">
    <property type="entry name" value="MFS_trans_sf"/>
</dbReference>
<dbReference type="Pfam" id="PF07690">
    <property type="entry name" value="MFS_1"/>
    <property type="match status" value="1"/>
</dbReference>
<dbReference type="EMBL" id="MU865966">
    <property type="protein sequence ID" value="KAK4445328.1"/>
    <property type="molecule type" value="Genomic_DNA"/>
</dbReference>
<dbReference type="AlphaFoldDB" id="A0AAV9GA91"/>
<reference evidence="10" key="2">
    <citation type="submission" date="2023-05" db="EMBL/GenBank/DDBJ databases">
        <authorList>
            <consortium name="Lawrence Berkeley National Laboratory"/>
            <person name="Steindorff A."/>
            <person name="Hensen N."/>
            <person name="Bonometti L."/>
            <person name="Westerberg I."/>
            <person name="Brannstrom I.O."/>
            <person name="Guillou S."/>
            <person name="Cros-Aarteil S."/>
            <person name="Calhoun S."/>
            <person name="Haridas S."/>
            <person name="Kuo A."/>
            <person name="Mondo S."/>
            <person name="Pangilinan J."/>
            <person name="Riley R."/>
            <person name="Labutti K."/>
            <person name="Andreopoulos B."/>
            <person name="Lipzen A."/>
            <person name="Chen C."/>
            <person name="Yanf M."/>
            <person name="Daum C."/>
            <person name="Ng V."/>
            <person name="Clum A."/>
            <person name="Ohm R."/>
            <person name="Martin F."/>
            <person name="Silar P."/>
            <person name="Natvig D."/>
            <person name="Lalanne C."/>
            <person name="Gautier V."/>
            <person name="Ament-Velasquez S.L."/>
            <person name="Kruys A."/>
            <person name="Hutchinson M.I."/>
            <person name="Powell A.J."/>
            <person name="Barry K."/>
            <person name="Miller A.N."/>
            <person name="Grigoriev I.V."/>
            <person name="Debuchy R."/>
            <person name="Gladieux P."/>
            <person name="Thoren M.H."/>
            <person name="Johannesson H."/>
        </authorList>
    </citation>
    <scope>NUCLEOTIDE SEQUENCE</scope>
    <source>
        <strain evidence="10">PSN243</strain>
    </source>
</reference>
<evidence type="ECO:0000313" key="11">
    <source>
        <dbReference type="Proteomes" id="UP001321760"/>
    </source>
</evidence>
<evidence type="ECO:0000256" key="5">
    <source>
        <dbReference type="ARBA" id="ARBA00022989"/>
    </source>
</evidence>
<dbReference type="SUPFAM" id="SSF103473">
    <property type="entry name" value="MFS general substrate transporter"/>
    <property type="match status" value="1"/>
</dbReference>
<accession>A0AAV9GA91</accession>
<organism evidence="10 11">
    <name type="scientific">Podospora aff. communis PSN243</name>
    <dbReference type="NCBI Taxonomy" id="3040156"/>
    <lineage>
        <taxon>Eukaryota</taxon>
        <taxon>Fungi</taxon>
        <taxon>Dikarya</taxon>
        <taxon>Ascomycota</taxon>
        <taxon>Pezizomycotina</taxon>
        <taxon>Sordariomycetes</taxon>
        <taxon>Sordariomycetidae</taxon>
        <taxon>Sordariales</taxon>
        <taxon>Podosporaceae</taxon>
        <taxon>Podospora</taxon>
    </lineage>
</organism>
<name>A0AAV9GA91_9PEZI</name>
<feature type="transmembrane region" description="Helical" evidence="9">
    <location>
        <begin position="205"/>
        <end position="227"/>
    </location>
</feature>
<keyword evidence="6" id="KW-0406">Ion transport</keyword>
<keyword evidence="4 9" id="KW-0812">Transmembrane</keyword>
<feature type="transmembrane region" description="Helical" evidence="9">
    <location>
        <begin position="83"/>
        <end position="103"/>
    </location>
</feature>
<feature type="transmembrane region" description="Helical" evidence="9">
    <location>
        <begin position="289"/>
        <end position="309"/>
    </location>
</feature>
<feature type="transmembrane region" description="Helical" evidence="9">
    <location>
        <begin position="115"/>
        <end position="133"/>
    </location>
</feature>
<evidence type="ECO:0000256" key="4">
    <source>
        <dbReference type="ARBA" id="ARBA00022692"/>
    </source>
</evidence>
<dbReference type="PANTHER" id="PTHR23501:SF92">
    <property type="entry name" value="GLUTATHIONE EXCHANGER 1-RELATED"/>
    <property type="match status" value="1"/>
</dbReference>
<dbReference type="GO" id="GO:0022857">
    <property type="term" value="F:transmembrane transporter activity"/>
    <property type="evidence" value="ECO:0007669"/>
    <property type="project" value="InterPro"/>
</dbReference>
<evidence type="ECO:0000313" key="10">
    <source>
        <dbReference type="EMBL" id="KAK4445328.1"/>
    </source>
</evidence>
<comment type="similarity">
    <text evidence="2">Belongs to the major facilitator superfamily.</text>
</comment>
<feature type="transmembrane region" description="Helical" evidence="9">
    <location>
        <begin position="428"/>
        <end position="446"/>
    </location>
</feature>
<evidence type="ECO:0000256" key="3">
    <source>
        <dbReference type="ARBA" id="ARBA00022448"/>
    </source>
</evidence>
<dbReference type="Gene3D" id="1.20.1250.20">
    <property type="entry name" value="MFS general substrate transporter like domains"/>
    <property type="match status" value="1"/>
</dbReference>
<protein>
    <submittedName>
        <fullName evidence="10">MFS general substrate transporter</fullName>
    </submittedName>
</protein>
<feature type="transmembrane region" description="Helical" evidence="9">
    <location>
        <begin position="172"/>
        <end position="193"/>
    </location>
</feature>
<keyword evidence="5 9" id="KW-1133">Transmembrane helix</keyword>
<evidence type="ECO:0000256" key="2">
    <source>
        <dbReference type="ARBA" id="ARBA00008335"/>
    </source>
</evidence>
<dbReference type="PANTHER" id="PTHR23501">
    <property type="entry name" value="MAJOR FACILITATOR SUPERFAMILY"/>
    <property type="match status" value="1"/>
</dbReference>
<keyword evidence="11" id="KW-1185">Reference proteome</keyword>
<feature type="transmembrane region" description="Helical" evidence="9">
    <location>
        <begin position="252"/>
        <end position="277"/>
    </location>
</feature>
<keyword evidence="3" id="KW-0813">Transport</keyword>
<evidence type="ECO:0000256" key="6">
    <source>
        <dbReference type="ARBA" id="ARBA00023065"/>
    </source>
</evidence>
<dbReference type="GO" id="GO:0005886">
    <property type="term" value="C:plasma membrane"/>
    <property type="evidence" value="ECO:0007669"/>
    <property type="project" value="TreeGrafter"/>
</dbReference>
<feature type="transmembrane region" description="Helical" evidence="9">
    <location>
        <begin position="397"/>
        <end position="416"/>
    </location>
</feature>
<dbReference type="Proteomes" id="UP001321760">
    <property type="component" value="Unassembled WGS sequence"/>
</dbReference>
<sequence>MAPQRSYQDLDDDDDANPPRNSPGPNRQDYGAQQMAAMSAHMTKFNQFGLLCSIFLLACAYTLCNILASVYEPTATASFQNHSFFVTISTIHAAVSLGAMTTVGRLTDLVGRPAIVVASLALMPLGLVIQATANNVIPFAVGVALYQLGLTCIILAIYIIIADITSLRSRVFCYYIPALPALINTWTAGNISSVVLKNTTWRWGIGMWALIYPVAAMPFLCCLWAGLRRVRRASAAPSPPKPRTSEPRGGSWPFLVSLFWQLDTVGNLLLIAALNLILLPLCSARRASWNSPGIIAPLVFGVLTLLVWVRWEMRCKQPLVPFKLLKDRAIWPAFLMALLFDTSHALQGSFLYTHLVVALGESVMSATRITALYKFVIALMGSLIGLAAYFKLRRLKLLIIVGNVLFTVGFGVLAYVRGSVSLSSHINIIVSQVFLGIGGSMFVYPIQVNVQAACRRENVAAVMSLFFCCNCMGIALGNAIAGTIWNQLLPGLLNDALGNSGEAQSAFADPFTFAKSHPLGTSERDAVAMSYAQVQRVICLVGVGTAALQVVFALIIRGPKLGEWRDASGVRTD</sequence>
<feature type="region of interest" description="Disordered" evidence="8">
    <location>
        <begin position="1"/>
        <end position="30"/>
    </location>
</feature>
<gene>
    <name evidence="10" type="ORF">QBC34DRAFT_413339</name>
</gene>
<reference evidence="10" key="1">
    <citation type="journal article" date="2023" name="Mol. Phylogenet. Evol.">
        <title>Genome-scale phylogeny and comparative genomics of the fungal order Sordariales.</title>
        <authorList>
            <person name="Hensen N."/>
            <person name="Bonometti L."/>
            <person name="Westerberg I."/>
            <person name="Brannstrom I.O."/>
            <person name="Guillou S."/>
            <person name="Cros-Aarteil S."/>
            <person name="Calhoun S."/>
            <person name="Haridas S."/>
            <person name="Kuo A."/>
            <person name="Mondo S."/>
            <person name="Pangilinan J."/>
            <person name="Riley R."/>
            <person name="LaButti K."/>
            <person name="Andreopoulos B."/>
            <person name="Lipzen A."/>
            <person name="Chen C."/>
            <person name="Yan M."/>
            <person name="Daum C."/>
            <person name="Ng V."/>
            <person name="Clum A."/>
            <person name="Steindorff A."/>
            <person name="Ohm R.A."/>
            <person name="Martin F."/>
            <person name="Silar P."/>
            <person name="Natvig D.O."/>
            <person name="Lalanne C."/>
            <person name="Gautier V."/>
            <person name="Ament-Velasquez S.L."/>
            <person name="Kruys A."/>
            <person name="Hutchinson M.I."/>
            <person name="Powell A.J."/>
            <person name="Barry K."/>
            <person name="Miller A.N."/>
            <person name="Grigoriev I.V."/>
            <person name="Debuchy R."/>
            <person name="Gladieux P."/>
            <person name="Hiltunen Thoren M."/>
            <person name="Johannesson H."/>
        </authorList>
    </citation>
    <scope>NUCLEOTIDE SEQUENCE</scope>
    <source>
        <strain evidence="10">PSN243</strain>
    </source>
</reference>
<feature type="transmembrane region" description="Helical" evidence="9">
    <location>
        <begin position="534"/>
        <end position="556"/>
    </location>
</feature>
<feature type="transmembrane region" description="Helical" evidence="9">
    <location>
        <begin position="458"/>
        <end position="485"/>
    </location>
</feature>
<dbReference type="GO" id="GO:0012505">
    <property type="term" value="C:endomembrane system"/>
    <property type="evidence" value="ECO:0007669"/>
    <property type="project" value="UniProtKB-SubCell"/>
</dbReference>
<feature type="transmembrane region" description="Helical" evidence="9">
    <location>
        <begin position="372"/>
        <end position="390"/>
    </location>
</feature>
<evidence type="ECO:0000256" key="1">
    <source>
        <dbReference type="ARBA" id="ARBA00004127"/>
    </source>
</evidence>
<feature type="transmembrane region" description="Helical" evidence="9">
    <location>
        <begin position="139"/>
        <end position="160"/>
    </location>
</feature>
<evidence type="ECO:0000256" key="8">
    <source>
        <dbReference type="SAM" id="MobiDB-lite"/>
    </source>
</evidence>
<feature type="transmembrane region" description="Helical" evidence="9">
    <location>
        <begin position="48"/>
        <end position="71"/>
    </location>
</feature>
<evidence type="ECO:0000256" key="9">
    <source>
        <dbReference type="SAM" id="Phobius"/>
    </source>
</evidence>
<comment type="subcellular location">
    <subcellularLocation>
        <location evidence="1">Endomembrane system</location>
        <topology evidence="1">Multi-pass membrane protein</topology>
    </subcellularLocation>
</comment>
<dbReference type="GO" id="GO:0006811">
    <property type="term" value="P:monoatomic ion transport"/>
    <property type="evidence" value="ECO:0007669"/>
    <property type="project" value="UniProtKB-KW"/>
</dbReference>
<proteinExistence type="inferred from homology"/>
<keyword evidence="7 9" id="KW-0472">Membrane</keyword>
<dbReference type="InterPro" id="IPR011701">
    <property type="entry name" value="MFS"/>
</dbReference>
<feature type="transmembrane region" description="Helical" evidence="9">
    <location>
        <begin position="330"/>
        <end position="352"/>
    </location>
</feature>
<comment type="caution">
    <text evidence="10">The sequence shown here is derived from an EMBL/GenBank/DDBJ whole genome shotgun (WGS) entry which is preliminary data.</text>
</comment>
<evidence type="ECO:0000256" key="7">
    <source>
        <dbReference type="ARBA" id="ARBA00023136"/>
    </source>
</evidence>